<feature type="signal peptide" evidence="1">
    <location>
        <begin position="1"/>
        <end position="19"/>
    </location>
</feature>
<reference evidence="2" key="1">
    <citation type="submission" date="2021-01" db="EMBL/GenBank/DDBJ databases">
        <authorList>
            <person name="Corre E."/>
            <person name="Pelletier E."/>
            <person name="Niang G."/>
            <person name="Scheremetjew M."/>
            <person name="Finn R."/>
            <person name="Kale V."/>
            <person name="Holt S."/>
            <person name="Cochrane G."/>
            <person name="Meng A."/>
            <person name="Brown T."/>
            <person name="Cohen L."/>
        </authorList>
    </citation>
    <scope>NUCLEOTIDE SEQUENCE</scope>
    <source>
        <strain evidence="2">PLY429</strain>
    </source>
</reference>
<accession>A0A7S1SI68</accession>
<keyword evidence="1" id="KW-0732">Signal</keyword>
<gene>
    <name evidence="2" type="ORF">TCHU04912_LOCUS1655</name>
</gene>
<dbReference type="AlphaFoldDB" id="A0A7S1SI68"/>
<organism evidence="2">
    <name type="scientific">Tetraselmis chuii</name>
    <dbReference type="NCBI Taxonomy" id="63592"/>
    <lineage>
        <taxon>Eukaryota</taxon>
        <taxon>Viridiplantae</taxon>
        <taxon>Chlorophyta</taxon>
        <taxon>core chlorophytes</taxon>
        <taxon>Chlorodendrophyceae</taxon>
        <taxon>Chlorodendrales</taxon>
        <taxon>Chlorodendraceae</taxon>
        <taxon>Tetraselmis</taxon>
    </lineage>
</organism>
<feature type="chain" id="PRO_5030521601" evidence="1">
    <location>
        <begin position="20"/>
        <end position="124"/>
    </location>
</feature>
<protein>
    <submittedName>
        <fullName evidence="2">Uncharacterized protein</fullName>
    </submittedName>
</protein>
<proteinExistence type="predicted"/>
<evidence type="ECO:0000256" key="1">
    <source>
        <dbReference type="SAM" id="SignalP"/>
    </source>
</evidence>
<evidence type="ECO:0000313" key="2">
    <source>
        <dbReference type="EMBL" id="CAD9199422.1"/>
    </source>
</evidence>
<dbReference type="EMBL" id="HBGG01003429">
    <property type="protein sequence ID" value="CAD9199422.1"/>
    <property type="molecule type" value="Transcribed_RNA"/>
</dbReference>
<name>A0A7S1SI68_9CHLO</name>
<sequence length="124" mass="14129">MNKKLGCTLLALIVIAVFAVNKIYENQHHILTPLVLEVDEVELIMVGANGQPKSTNRPVELPPDTLKRSAKFYTRLLGQLQESFNPWLSPKKKIVTRRATIYAKSLQDPTKPEEAKTTRRLLRH</sequence>